<evidence type="ECO:0000313" key="1">
    <source>
        <dbReference type="EMBL" id="KAK9831597.1"/>
    </source>
</evidence>
<accession>A0AAW1RDB1</accession>
<proteinExistence type="predicted"/>
<dbReference type="InterPro" id="IPR007218">
    <property type="entry name" value="DNA_pol_delta_4"/>
</dbReference>
<comment type="caution">
    <text evidence="1">The sequence shown here is derived from an EMBL/GenBank/DDBJ whole genome shotgun (WGS) entry which is preliminary data.</text>
</comment>
<dbReference type="GO" id="GO:0000731">
    <property type="term" value="P:DNA synthesis involved in DNA repair"/>
    <property type="evidence" value="ECO:0007669"/>
    <property type="project" value="InterPro"/>
</dbReference>
<dbReference type="PANTHER" id="PTHR14303">
    <property type="entry name" value="DNA POLYMERASE DELTA SUBUNIT 4"/>
    <property type="match status" value="1"/>
</dbReference>
<dbReference type="AlphaFoldDB" id="A0AAW1RDB1"/>
<protein>
    <recommendedName>
        <fullName evidence="3">DNA polymerase delta subunit 4</fullName>
    </recommendedName>
</protein>
<dbReference type="GO" id="GO:0006261">
    <property type="term" value="P:DNA-templated DNA replication"/>
    <property type="evidence" value="ECO:0007669"/>
    <property type="project" value="TreeGrafter"/>
</dbReference>
<evidence type="ECO:0000313" key="2">
    <source>
        <dbReference type="Proteomes" id="UP001438707"/>
    </source>
</evidence>
<dbReference type="GO" id="GO:0003887">
    <property type="term" value="F:DNA-directed DNA polymerase activity"/>
    <property type="evidence" value="ECO:0007669"/>
    <property type="project" value="TreeGrafter"/>
</dbReference>
<dbReference type="PANTHER" id="PTHR14303:SF0">
    <property type="entry name" value="DNA POLYMERASE DELTA SUBUNIT 4"/>
    <property type="match status" value="1"/>
</dbReference>
<organism evidence="1 2">
    <name type="scientific">Apatococcus lobatus</name>
    <dbReference type="NCBI Taxonomy" id="904363"/>
    <lineage>
        <taxon>Eukaryota</taxon>
        <taxon>Viridiplantae</taxon>
        <taxon>Chlorophyta</taxon>
        <taxon>core chlorophytes</taxon>
        <taxon>Trebouxiophyceae</taxon>
        <taxon>Chlorellales</taxon>
        <taxon>Chlorellaceae</taxon>
        <taxon>Apatococcus</taxon>
    </lineage>
</organism>
<keyword evidence="2" id="KW-1185">Reference proteome</keyword>
<evidence type="ECO:0008006" key="3">
    <source>
        <dbReference type="Google" id="ProtNLM"/>
    </source>
</evidence>
<dbReference type="GO" id="GO:0043625">
    <property type="term" value="C:delta DNA polymerase complex"/>
    <property type="evidence" value="ECO:0007669"/>
    <property type="project" value="TreeGrafter"/>
</dbReference>
<sequence>MSSGNNLNSLADFEMQELATSSSNSSLRIQFTFEVSNQVLEVSAFLSRVTWCKQNNRSPAPATIPPRFAFRELAAETVVLLHYCDSCGYRPWAKQFSANLKPQLPKGTVIQELSTVHEDEDEECLRQFDLTSKFGPCTGMTRMERWTRAEEMGLSPPSSVKDILLRLDGGSSLQHDLWHDRV</sequence>
<dbReference type="Proteomes" id="UP001438707">
    <property type="component" value="Unassembled WGS sequence"/>
</dbReference>
<gene>
    <name evidence="1" type="ORF">WJX74_001920</name>
</gene>
<reference evidence="1 2" key="1">
    <citation type="journal article" date="2024" name="Nat. Commun.">
        <title>Phylogenomics reveals the evolutionary origins of lichenization in chlorophyte algae.</title>
        <authorList>
            <person name="Puginier C."/>
            <person name="Libourel C."/>
            <person name="Otte J."/>
            <person name="Skaloud P."/>
            <person name="Haon M."/>
            <person name="Grisel S."/>
            <person name="Petersen M."/>
            <person name="Berrin J.G."/>
            <person name="Delaux P.M."/>
            <person name="Dal Grande F."/>
            <person name="Keller J."/>
        </authorList>
    </citation>
    <scope>NUCLEOTIDE SEQUENCE [LARGE SCALE GENOMIC DNA]</scope>
    <source>
        <strain evidence="1 2">SAG 2145</strain>
    </source>
</reference>
<name>A0AAW1RDB1_9CHLO</name>
<dbReference type="EMBL" id="JALJOS010000013">
    <property type="protein sequence ID" value="KAK9831597.1"/>
    <property type="molecule type" value="Genomic_DNA"/>
</dbReference>
<dbReference type="Pfam" id="PF04081">
    <property type="entry name" value="DNA_pol_delta_4"/>
    <property type="match status" value="1"/>
</dbReference>